<gene>
    <name evidence="1" type="ORF">EFB08_08665</name>
</gene>
<dbReference type="InterPro" id="IPR011008">
    <property type="entry name" value="Dimeric_a/b-barrel"/>
</dbReference>
<dbReference type="AlphaFoldDB" id="A0A3M9MT43"/>
<reference evidence="1 2" key="1">
    <citation type="submission" date="2018-11" db="EMBL/GenBank/DDBJ databases">
        <title>Rufibacter latericius sp. nov., isolated from water in Baiyang Lake.</title>
        <authorList>
            <person name="Yang Y."/>
        </authorList>
    </citation>
    <scope>NUCLEOTIDE SEQUENCE [LARGE SCALE GENOMIC DNA]</scope>
    <source>
        <strain evidence="1 2">R-22-1c-1</strain>
    </source>
</reference>
<organism evidence="1 2">
    <name type="scientific">Rufibacter latericius</name>
    <dbReference type="NCBI Taxonomy" id="2487040"/>
    <lineage>
        <taxon>Bacteria</taxon>
        <taxon>Pseudomonadati</taxon>
        <taxon>Bacteroidota</taxon>
        <taxon>Cytophagia</taxon>
        <taxon>Cytophagales</taxon>
        <taxon>Hymenobacteraceae</taxon>
        <taxon>Rufibacter</taxon>
    </lineage>
</organism>
<evidence type="ECO:0000313" key="2">
    <source>
        <dbReference type="Proteomes" id="UP000272117"/>
    </source>
</evidence>
<keyword evidence="2" id="KW-1185">Reference proteome</keyword>
<dbReference type="RefSeq" id="WP_123126553.1">
    <property type="nucleotide sequence ID" value="NZ_RJJD01000004.1"/>
</dbReference>
<dbReference type="OrthoDB" id="7782105at2"/>
<evidence type="ECO:0000313" key="1">
    <source>
        <dbReference type="EMBL" id="RNI28696.1"/>
    </source>
</evidence>
<proteinExistence type="predicted"/>
<dbReference type="Proteomes" id="UP000272117">
    <property type="component" value="Unassembled WGS sequence"/>
</dbReference>
<comment type="caution">
    <text evidence="1">The sequence shown here is derived from an EMBL/GenBank/DDBJ whole genome shotgun (WGS) entry which is preliminary data.</text>
</comment>
<sequence length="118" mass="13007">MKEFALLFRMDITSEDAQPSPEVMQIYMAQWSTWVSKLSNQELLAPGGNHLSREGKVLRPNNEVTDGPYVAQRQSVAGYLLVFAQDLEAACVLAGECPILQGENTSIEVREIAIPGNL</sequence>
<name>A0A3M9MT43_9BACT</name>
<dbReference type="SUPFAM" id="SSF54909">
    <property type="entry name" value="Dimeric alpha+beta barrel"/>
    <property type="match status" value="1"/>
</dbReference>
<accession>A0A3M9MT43</accession>
<protein>
    <submittedName>
        <fullName evidence="1">Transcription initiation protein</fullName>
    </submittedName>
</protein>
<dbReference type="EMBL" id="RJJD01000004">
    <property type="protein sequence ID" value="RNI28696.1"/>
    <property type="molecule type" value="Genomic_DNA"/>
</dbReference>
<dbReference type="Gene3D" id="3.30.70.1060">
    <property type="entry name" value="Dimeric alpha+beta barrel"/>
    <property type="match status" value="1"/>
</dbReference>